<dbReference type="NCBIfam" id="TIGR01571">
    <property type="entry name" value="A_thal_Cys_rich"/>
    <property type="match status" value="1"/>
</dbReference>
<organism evidence="2 3">
    <name type="scientific">Curvularia clavata</name>
    <dbReference type="NCBI Taxonomy" id="95742"/>
    <lineage>
        <taxon>Eukaryota</taxon>
        <taxon>Fungi</taxon>
        <taxon>Dikarya</taxon>
        <taxon>Ascomycota</taxon>
        <taxon>Pezizomycotina</taxon>
        <taxon>Dothideomycetes</taxon>
        <taxon>Pleosporomycetidae</taxon>
        <taxon>Pleosporales</taxon>
        <taxon>Pleosporineae</taxon>
        <taxon>Pleosporaceae</taxon>
        <taxon>Curvularia</taxon>
    </lineage>
</organism>
<dbReference type="OrthoDB" id="1045822at2759"/>
<feature type="region of interest" description="Disordered" evidence="1">
    <location>
        <begin position="1"/>
        <end position="100"/>
    </location>
</feature>
<dbReference type="PANTHER" id="PTHR15907">
    <property type="entry name" value="DUF614 FAMILY PROTEIN-RELATED"/>
    <property type="match status" value="1"/>
</dbReference>
<name>A0A9Q8ZEW3_CURCL</name>
<proteinExistence type="predicted"/>
<feature type="compositionally biased region" description="Polar residues" evidence="1">
    <location>
        <begin position="1"/>
        <end position="28"/>
    </location>
</feature>
<dbReference type="Proteomes" id="UP001056012">
    <property type="component" value="Chromosome 7"/>
</dbReference>
<dbReference type="AlphaFoldDB" id="A0A9Q8ZEW3"/>
<keyword evidence="3" id="KW-1185">Reference proteome</keyword>
<accession>A0A9Q8ZEW3</accession>
<feature type="compositionally biased region" description="Low complexity" evidence="1">
    <location>
        <begin position="163"/>
        <end position="182"/>
    </location>
</feature>
<evidence type="ECO:0000256" key="1">
    <source>
        <dbReference type="SAM" id="MobiDB-lite"/>
    </source>
</evidence>
<feature type="compositionally biased region" description="Low complexity" evidence="1">
    <location>
        <begin position="35"/>
        <end position="89"/>
    </location>
</feature>
<evidence type="ECO:0000313" key="3">
    <source>
        <dbReference type="Proteomes" id="UP001056012"/>
    </source>
</evidence>
<dbReference type="InterPro" id="IPR006461">
    <property type="entry name" value="PLAC_motif_containing"/>
</dbReference>
<evidence type="ECO:0000313" key="2">
    <source>
        <dbReference type="EMBL" id="USP82061.1"/>
    </source>
</evidence>
<reference evidence="2" key="1">
    <citation type="submission" date="2021-12" db="EMBL/GenBank/DDBJ databases">
        <title>Curvularia clavata genome.</title>
        <authorList>
            <person name="Cao Y."/>
        </authorList>
    </citation>
    <scope>NUCLEOTIDE SEQUENCE</scope>
    <source>
        <strain evidence="2">Yc1106</strain>
    </source>
</reference>
<protein>
    <recommendedName>
        <fullName evidence="4">PLAC8-domain-containing protein</fullName>
    </recommendedName>
</protein>
<feature type="region of interest" description="Disordered" evidence="1">
    <location>
        <begin position="154"/>
        <end position="190"/>
    </location>
</feature>
<sequence length="475" mass="53220">MEYKQYGQSQQAQPQMTSRQHNRFSWQQPLEDEAPPYQETQQQAPQHQPQQNATQQYPAQQHYQQNPQYQQQQQQQQQHQQQQPQQHANTDASRHFSYAQTPAEMRAFVYTSSADDPPMPLSMPISLPTSPVGYTPIDPRPQSMLDSQLPVIPRQSHAADVTPSHPQEVQSPVSPVSPQHSSYTQTQQFSPVSPIPYPQPVQHGPQVNTQQSRHARQMSNLSPINTNVRIHTMPTIPPTPPSGTHQTSPLPQKAPITPISANSMHKEQPRNISTSPTNQTSFAHEPYSPHGFASQTNNFHAVFSPDAAHGPNGLDFAAHQPGQIAHPNMESESSHQWQNSLCACSPEPSTCFTGLFCPCILYGRTSYRLSQKSAKNDPTDMLGHSSTNGHCMVMGLSCGLWWLFPMLQRTRIRRAYKIKGSFGSDLLRGCCCCCCVAVQNEREVKGREEASRRWAGPASTDVYTRSDGMVYKPQQ</sequence>
<dbReference type="EMBL" id="CP089280">
    <property type="protein sequence ID" value="USP82061.1"/>
    <property type="molecule type" value="Genomic_DNA"/>
</dbReference>
<dbReference type="Pfam" id="PF04749">
    <property type="entry name" value="PLAC8"/>
    <property type="match status" value="1"/>
</dbReference>
<feature type="region of interest" description="Disordered" evidence="1">
    <location>
        <begin position="311"/>
        <end position="330"/>
    </location>
</feature>
<gene>
    <name evidence="2" type="ORF">yc1106_09335</name>
</gene>
<dbReference type="VEuPathDB" id="FungiDB:yc1106_09335"/>
<evidence type="ECO:0008006" key="4">
    <source>
        <dbReference type="Google" id="ProtNLM"/>
    </source>
</evidence>